<dbReference type="PANTHER" id="PTHR33653">
    <property type="entry name" value="RIBONUCLEASE VAPC2"/>
    <property type="match status" value="1"/>
</dbReference>
<evidence type="ECO:0000256" key="6">
    <source>
        <dbReference type="ARBA" id="ARBA00022842"/>
    </source>
</evidence>
<dbReference type="EMBL" id="DSDK01000127">
    <property type="protein sequence ID" value="HDR50438.1"/>
    <property type="molecule type" value="Genomic_DNA"/>
</dbReference>
<dbReference type="InterPro" id="IPR002716">
    <property type="entry name" value="PIN_dom"/>
</dbReference>
<feature type="domain" description="PIN" evidence="8">
    <location>
        <begin position="5"/>
        <end position="115"/>
    </location>
</feature>
<evidence type="ECO:0000259" key="8">
    <source>
        <dbReference type="Pfam" id="PF01850"/>
    </source>
</evidence>
<dbReference type="SUPFAM" id="SSF88723">
    <property type="entry name" value="PIN domain-like"/>
    <property type="match status" value="1"/>
</dbReference>
<evidence type="ECO:0000256" key="4">
    <source>
        <dbReference type="ARBA" id="ARBA00022723"/>
    </source>
</evidence>
<dbReference type="Proteomes" id="UP000886047">
    <property type="component" value="Unassembled WGS sequence"/>
</dbReference>
<reference evidence="9" key="1">
    <citation type="journal article" date="2020" name="mSystems">
        <title>Genome- and Community-Level Interaction Insights into Carbon Utilization and Element Cycling Functions of Hydrothermarchaeota in Hydrothermal Sediment.</title>
        <authorList>
            <person name="Zhou Z."/>
            <person name="Liu Y."/>
            <person name="Xu W."/>
            <person name="Pan J."/>
            <person name="Luo Z.H."/>
            <person name="Li M."/>
        </authorList>
    </citation>
    <scope>NUCLEOTIDE SEQUENCE [LARGE SCALE GENOMIC DNA]</scope>
    <source>
        <strain evidence="9">SpSt-1217</strain>
    </source>
</reference>
<evidence type="ECO:0000256" key="3">
    <source>
        <dbReference type="ARBA" id="ARBA00022722"/>
    </source>
</evidence>
<evidence type="ECO:0000256" key="1">
    <source>
        <dbReference type="ARBA" id="ARBA00001946"/>
    </source>
</evidence>
<keyword evidence="3" id="KW-0540">Nuclease</keyword>
<evidence type="ECO:0000256" key="2">
    <source>
        <dbReference type="ARBA" id="ARBA00022649"/>
    </source>
</evidence>
<sequence>MGKRYLLDTNAVLDYMGNKLPGNAKKLIAQVIDEEINLSVINKIELLGFSKVEQDLIDFVACSNIHPMGDAVVDKTIEVRSLYKIKLPDAVIAATALQNGLALVSRNTKDFKNIQGLEVIDPYGL</sequence>
<name>A0A831PPC1_9BACT</name>
<dbReference type="PANTHER" id="PTHR33653:SF1">
    <property type="entry name" value="RIBONUCLEASE VAPC2"/>
    <property type="match status" value="1"/>
</dbReference>
<keyword evidence="5" id="KW-0378">Hydrolase</keyword>
<dbReference type="Gene3D" id="3.40.50.1010">
    <property type="entry name" value="5'-nuclease"/>
    <property type="match status" value="1"/>
</dbReference>
<gene>
    <name evidence="9" type="ORF">ENN90_02290</name>
</gene>
<dbReference type="GO" id="GO:0004518">
    <property type="term" value="F:nuclease activity"/>
    <property type="evidence" value="ECO:0007669"/>
    <property type="project" value="UniProtKB-KW"/>
</dbReference>
<organism evidence="9">
    <name type="scientific">Mariniphaga anaerophila</name>
    <dbReference type="NCBI Taxonomy" id="1484053"/>
    <lineage>
        <taxon>Bacteria</taxon>
        <taxon>Pseudomonadati</taxon>
        <taxon>Bacteroidota</taxon>
        <taxon>Bacteroidia</taxon>
        <taxon>Marinilabiliales</taxon>
        <taxon>Prolixibacteraceae</taxon>
        <taxon>Mariniphaga</taxon>
    </lineage>
</organism>
<comment type="similarity">
    <text evidence="7">Belongs to the PINc/VapC protein family.</text>
</comment>
<keyword evidence="4" id="KW-0479">Metal-binding</keyword>
<comment type="cofactor">
    <cofactor evidence="1">
        <name>Mg(2+)</name>
        <dbReference type="ChEBI" id="CHEBI:18420"/>
    </cofactor>
</comment>
<evidence type="ECO:0000313" key="9">
    <source>
        <dbReference type="EMBL" id="HDR50438.1"/>
    </source>
</evidence>
<dbReference type="AlphaFoldDB" id="A0A831PPC1"/>
<keyword evidence="6" id="KW-0460">Magnesium</keyword>
<evidence type="ECO:0000256" key="7">
    <source>
        <dbReference type="ARBA" id="ARBA00038093"/>
    </source>
</evidence>
<dbReference type="GO" id="GO:0046872">
    <property type="term" value="F:metal ion binding"/>
    <property type="evidence" value="ECO:0007669"/>
    <property type="project" value="UniProtKB-KW"/>
</dbReference>
<comment type="caution">
    <text evidence="9">The sequence shown here is derived from an EMBL/GenBank/DDBJ whole genome shotgun (WGS) entry which is preliminary data.</text>
</comment>
<dbReference type="CDD" id="cd18738">
    <property type="entry name" value="PIN_VapC4-5_FitB-like"/>
    <property type="match status" value="1"/>
</dbReference>
<dbReference type="InterPro" id="IPR029060">
    <property type="entry name" value="PIN-like_dom_sf"/>
</dbReference>
<dbReference type="GO" id="GO:0016787">
    <property type="term" value="F:hydrolase activity"/>
    <property type="evidence" value="ECO:0007669"/>
    <property type="project" value="UniProtKB-KW"/>
</dbReference>
<evidence type="ECO:0000256" key="5">
    <source>
        <dbReference type="ARBA" id="ARBA00022801"/>
    </source>
</evidence>
<protein>
    <submittedName>
        <fullName evidence="9">Type II toxin-antitoxin system VapC family toxin</fullName>
    </submittedName>
</protein>
<accession>A0A831PPC1</accession>
<keyword evidence="2" id="KW-1277">Toxin-antitoxin system</keyword>
<dbReference type="InterPro" id="IPR050556">
    <property type="entry name" value="Type_II_TA_system_RNase"/>
</dbReference>
<dbReference type="Pfam" id="PF01850">
    <property type="entry name" value="PIN"/>
    <property type="match status" value="1"/>
</dbReference>
<proteinExistence type="inferred from homology"/>